<dbReference type="HOGENOM" id="CLU_000604_92_3_6"/>
<dbReference type="GO" id="GO:0016887">
    <property type="term" value="F:ATP hydrolysis activity"/>
    <property type="evidence" value="ECO:0007669"/>
    <property type="project" value="InterPro"/>
</dbReference>
<dbReference type="eggNOG" id="COG1129">
    <property type="taxonomic scope" value="Bacteria"/>
</dbReference>
<dbReference type="AlphaFoldDB" id="F6CZ04"/>
<dbReference type="EMBL" id="CP002771">
    <property type="protein sequence ID" value="AEF53131.1"/>
    <property type="molecule type" value="Genomic_DNA"/>
</dbReference>
<evidence type="ECO:0000256" key="6">
    <source>
        <dbReference type="ARBA" id="ARBA00022840"/>
    </source>
</evidence>
<evidence type="ECO:0000256" key="4">
    <source>
        <dbReference type="ARBA" id="ARBA00022737"/>
    </source>
</evidence>
<dbReference type="PROSITE" id="PS50893">
    <property type="entry name" value="ABC_TRANSPORTER_2"/>
    <property type="match status" value="2"/>
</dbReference>
<keyword evidence="4" id="KW-0677">Repeat</keyword>
<keyword evidence="3" id="KW-0762">Sugar transport</keyword>
<organism evidence="10 11">
    <name type="scientific">Marinomonas posidonica (strain CECT 7376 / NCIMB 14433 / IVIA-Po-181)</name>
    <dbReference type="NCBI Taxonomy" id="491952"/>
    <lineage>
        <taxon>Bacteria</taxon>
        <taxon>Pseudomonadati</taxon>
        <taxon>Pseudomonadota</taxon>
        <taxon>Gammaproteobacteria</taxon>
        <taxon>Oceanospirillales</taxon>
        <taxon>Oceanospirillaceae</taxon>
        <taxon>Marinomonas</taxon>
    </lineage>
</organism>
<evidence type="ECO:0000256" key="3">
    <source>
        <dbReference type="ARBA" id="ARBA00022597"/>
    </source>
</evidence>
<dbReference type="Gene3D" id="3.40.50.300">
    <property type="entry name" value="P-loop containing nucleotide triphosphate hydrolases"/>
    <property type="match status" value="2"/>
</dbReference>
<keyword evidence="1" id="KW-0813">Transport</keyword>
<reference evidence="10 11" key="1">
    <citation type="journal article" date="2012" name="Stand. Genomic Sci.">
        <title>Complete genome sequence of Marinomonas posidonica type strain (IVIA-Po-181(T)).</title>
        <authorList>
            <person name="Lucas-Elio P."/>
            <person name="Goodwin L."/>
            <person name="Woyke T."/>
            <person name="Pitluck S."/>
            <person name="Nolan M."/>
            <person name="Kyrpides N.C."/>
            <person name="Detter J.C."/>
            <person name="Copeland A."/>
            <person name="Lu M."/>
            <person name="Bruce D."/>
            <person name="Detter C."/>
            <person name="Tapia R."/>
            <person name="Han S."/>
            <person name="Land M.L."/>
            <person name="Ivanova N."/>
            <person name="Mikhailova N."/>
            <person name="Johnston A.W."/>
            <person name="Sanchez-Amat A."/>
        </authorList>
    </citation>
    <scope>NUCLEOTIDE SEQUENCE [LARGE SCALE GENOMIC DNA]</scope>
    <source>
        <strain evidence="11">CECT 7376 / NCIMB 14433 / IVIA-Po-181</strain>
    </source>
</reference>
<dbReference type="InterPro" id="IPR003439">
    <property type="entry name" value="ABC_transporter-like_ATP-bd"/>
</dbReference>
<protein>
    <submittedName>
        <fullName evidence="10">Monosaccharide-transporting ATPase</fullName>
        <ecNumber evidence="10">3.6.3.17</ecNumber>
    </submittedName>
</protein>
<dbReference type="InterPro" id="IPR017871">
    <property type="entry name" value="ABC_transporter-like_CS"/>
</dbReference>
<evidence type="ECO:0000256" key="2">
    <source>
        <dbReference type="ARBA" id="ARBA00022475"/>
    </source>
</evidence>
<evidence type="ECO:0000256" key="8">
    <source>
        <dbReference type="ARBA" id="ARBA00023136"/>
    </source>
</evidence>
<sequence>MNVLHFDALTKHYGEVRALDNFTHSFAEAQVHALIGKNGSGKSTFIKMLAGVIKPTSGKMKLGSLDLSFDNPADAFEAGIVTVHQELSLVPEQSVAENIYLGRLPKRGFLVNWTQLFEDARLLLDEIGASGVDPKAKVKDLSVGLQQIVEITKAMSFSPKVLLLDEPTSALAQSEVRQLFALVERLRAKGVTIIYISHRLAELPLIADTVTAIRDGSFVDSVPISEASPQAIVDMMFGELLPLDRPIRDFPKEFPSLSIRDLCLVPFFQNVSFDLYPGEVIGIAGMLGAGRTELLHTIFGARSADSGDIFINGTLIENPSITVMKAAGMGYASEDRKASGLVQSASCHANLCRAALQRIAPSGWTSIKKESSFVDIQIQDLNIKLGNPMNSVSSLSGGNQQKIVVGGWLNNAPSILLFDEPGRGVDVQAKRQIYQIIWDMAAQGLSCIVVSTELEDLTECCDRILVLHNGSISEEFLNDELDPKDLYAACMENDDSTGEPV</sequence>
<name>F6CZ04_MARPP</name>
<feature type="domain" description="ABC transporter" evidence="9">
    <location>
        <begin position="252"/>
        <end position="494"/>
    </location>
</feature>
<keyword evidence="2" id="KW-1003">Cell membrane</keyword>
<keyword evidence="7" id="KW-1278">Translocase</keyword>
<gene>
    <name evidence="10" type="ordered locus">Mar181_0062</name>
</gene>
<keyword evidence="6" id="KW-0067">ATP-binding</keyword>
<dbReference type="PROSITE" id="PS00211">
    <property type="entry name" value="ABC_TRANSPORTER_1"/>
    <property type="match status" value="1"/>
</dbReference>
<dbReference type="PANTHER" id="PTHR43790">
    <property type="entry name" value="CARBOHYDRATE TRANSPORT ATP-BINDING PROTEIN MG119-RELATED"/>
    <property type="match status" value="1"/>
</dbReference>
<evidence type="ECO:0000313" key="10">
    <source>
        <dbReference type="EMBL" id="AEF53131.1"/>
    </source>
</evidence>
<dbReference type="InterPro" id="IPR050107">
    <property type="entry name" value="ABC_carbohydrate_import_ATPase"/>
</dbReference>
<evidence type="ECO:0000313" key="11">
    <source>
        <dbReference type="Proteomes" id="UP000009230"/>
    </source>
</evidence>
<dbReference type="CDD" id="cd03216">
    <property type="entry name" value="ABC_Carb_Monos_I"/>
    <property type="match status" value="1"/>
</dbReference>
<keyword evidence="8" id="KW-0472">Membrane</keyword>
<dbReference type="RefSeq" id="WP_013794608.1">
    <property type="nucleotide sequence ID" value="NC_015559.1"/>
</dbReference>
<accession>F6CZ04</accession>
<dbReference type="SUPFAM" id="SSF52540">
    <property type="entry name" value="P-loop containing nucleoside triphosphate hydrolases"/>
    <property type="match status" value="2"/>
</dbReference>
<dbReference type="STRING" id="491952.Mar181_0062"/>
<dbReference type="InterPro" id="IPR027417">
    <property type="entry name" value="P-loop_NTPase"/>
</dbReference>
<dbReference type="Pfam" id="PF00005">
    <property type="entry name" value="ABC_tran"/>
    <property type="match status" value="2"/>
</dbReference>
<dbReference type="PANTHER" id="PTHR43790:SF3">
    <property type="entry name" value="D-ALLOSE IMPORT ATP-BINDING PROTEIN ALSA-RELATED"/>
    <property type="match status" value="1"/>
</dbReference>
<dbReference type="GO" id="GO:0005524">
    <property type="term" value="F:ATP binding"/>
    <property type="evidence" value="ECO:0007669"/>
    <property type="project" value="UniProtKB-KW"/>
</dbReference>
<keyword evidence="5" id="KW-0547">Nucleotide-binding</keyword>
<evidence type="ECO:0000256" key="7">
    <source>
        <dbReference type="ARBA" id="ARBA00022967"/>
    </source>
</evidence>
<evidence type="ECO:0000256" key="5">
    <source>
        <dbReference type="ARBA" id="ARBA00022741"/>
    </source>
</evidence>
<dbReference type="Proteomes" id="UP000009230">
    <property type="component" value="Chromosome"/>
</dbReference>
<evidence type="ECO:0000259" key="9">
    <source>
        <dbReference type="PROSITE" id="PS50893"/>
    </source>
</evidence>
<dbReference type="CDD" id="cd03215">
    <property type="entry name" value="ABC_Carb_Monos_II"/>
    <property type="match status" value="1"/>
</dbReference>
<keyword evidence="11" id="KW-1185">Reference proteome</keyword>
<evidence type="ECO:0000256" key="1">
    <source>
        <dbReference type="ARBA" id="ARBA00022448"/>
    </source>
</evidence>
<dbReference type="InterPro" id="IPR003593">
    <property type="entry name" value="AAA+_ATPase"/>
</dbReference>
<keyword evidence="10" id="KW-0378">Hydrolase</keyword>
<proteinExistence type="predicted"/>
<dbReference type="EC" id="3.6.3.17" evidence="10"/>
<feature type="domain" description="ABC transporter" evidence="9">
    <location>
        <begin position="4"/>
        <end position="240"/>
    </location>
</feature>
<dbReference type="SMART" id="SM00382">
    <property type="entry name" value="AAA"/>
    <property type="match status" value="2"/>
</dbReference>
<dbReference type="KEGG" id="mpc:Mar181_0062"/>